<evidence type="ECO:0000313" key="1">
    <source>
        <dbReference type="EMBL" id="APT88288.1"/>
    </source>
</evidence>
<dbReference type="STRING" id="1437875.CFRA_02240"/>
<protein>
    <recommendedName>
        <fullName evidence="3">Type VII secretion protein EccB</fullName>
    </recommendedName>
</protein>
<dbReference type="NCBIfam" id="TIGR03919">
    <property type="entry name" value="T7SS_EccB"/>
    <property type="match status" value="1"/>
</dbReference>
<dbReference type="Pfam" id="PF05108">
    <property type="entry name" value="T7SS_ESX1_EccB"/>
    <property type="match status" value="2"/>
</dbReference>
<dbReference type="Proteomes" id="UP000185434">
    <property type="component" value="Chromosome"/>
</dbReference>
<name>A0A1L7CR33_9CORY</name>
<organism evidence="1 2">
    <name type="scientific">Corynebacterium frankenforstense DSM 45800</name>
    <dbReference type="NCBI Taxonomy" id="1437875"/>
    <lineage>
        <taxon>Bacteria</taxon>
        <taxon>Bacillati</taxon>
        <taxon>Actinomycetota</taxon>
        <taxon>Actinomycetes</taxon>
        <taxon>Mycobacteriales</taxon>
        <taxon>Corynebacteriaceae</taxon>
        <taxon>Corynebacterium</taxon>
    </lineage>
</organism>
<sequence length="353" mass="35444">MRHGLVFGDIRMIHDPLARRRRAGLIGAAAAGLVAAGAGLLAVVDPAPDPGEAAVLRAESGALFVRVDDTVHPVANLASARLIAGGPEEPAEASPDALAARPLGRPVGIPGAPGTVAEEAPSPEARWAACVAPDGAVTVALTVPRPLADAAGLIARPRADGARSGTVRDWLVTAEGRRALPEEGTPEGDRVRAALGVDQATRVWRPPTEVLAAAPELPELTAVDLDAAGASGAGGGVVELADPTDAEVCTGGPDAALSLHAARPYGAAVELPGEGTAQRFAGPGAGAFAVDTGHGVQVISDNGVRHRLPDPEAAAVLGLPEPHPGWWPVLRLLPEGAALTAEAALEVDAPARP</sequence>
<dbReference type="InterPro" id="IPR007795">
    <property type="entry name" value="T7SS_EccB"/>
</dbReference>
<gene>
    <name evidence="1" type="ORF">CFRA_02240</name>
</gene>
<reference evidence="1 2" key="1">
    <citation type="submission" date="2014-08" db="EMBL/GenBank/DDBJ databases">
        <title>Complete genome sequence of Corynebacterium frankenforstense ST18(T) (=DSM 45800(T)), isolated from raw cow milk.</title>
        <authorList>
            <person name="Ruckert C."/>
            <person name="Albersmeier A."/>
            <person name="Winkler A."/>
            <person name="Lipski A."/>
            <person name="Kalinowski J."/>
        </authorList>
    </citation>
    <scope>NUCLEOTIDE SEQUENCE [LARGE SCALE GENOMIC DNA]</scope>
    <source>
        <strain evidence="1 2">ST18</strain>
    </source>
</reference>
<proteinExistence type="predicted"/>
<accession>A0A1L7CR33</accession>
<evidence type="ECO:0000313" key="2">
    <source>
        <dbReference type="Proteomes" id="UP000185434"/>
    </source>
</evidence>
<dbReference type="EMBL" id="CP009247">
    <property type="protein sequence ID" value="APT88288.1"/>
    <property type="molecule type" value="Genomic_DNA"/>
</dbReference>
<dbReference type="KEGG" id="cfk:CFRA_02240"/>
<evidence type="ECO:0008006" key="3">
    <source>
        <dbReference type="Google" id="ProtNLM"/>
    </source>
</evidence>
<dbReference type="AlphaFoldDB" id="A0A1L7CR33"/>
<keyword evidence="2" id="KW-1185">Reference proteome</keyword>
<dbReference type="InterPro" id="IPR044857">
    <property type="entry name" value="T7SS_EccB_R1"/>
</dbReference>
<dbReference type="PANTHER" id="PTHR40765">
    <property type="entry name" value="ESX-2 SECRETION SYSTEM ATPASE ECCB2"/>
    <property type="match status" value="1"/>
</dbReference>
<dbReference type="PANTHER" id="PTHR40765:SF2">
    <property type="entry name" value="ESX-2 SECRETION SYSTEM ATPASE ECCB2"/>
    <property type="match status" value="1"/>
</dbReference>
<dbReference type="Gene3D" id="3.30.2390.20">
    <property type="entry name" value="Type VII secretion system EccB, repeat 1 domain"/>
    <property type="match status" value="1"/>
</dbReference>
<dbReference type="GO" id="GO:0005576">
    <property type="term" value="C:extracellular region"/>
    <property type="evidence" value="ECO:0007669"/>
    <property type="project" value="TreeGrafter"/>
</dbReference>